<keyword evidence="1" id="KW-0812">Transmembrane</keyword>
<keyword evidence="1" id="KW-1133">Transmembrane helix</keyword>
<feature type="transmembrane region" description="Helical" evidence="1">
    <location>
        <begin position="22"/>
        <end position="45"/>
    </location>
</feature>
<evidence type="ECO:0000256" key="1">
    <source>
        <dbReference type="SAM" id="Phobius"/>
    </source>
</evidence>
<reference evidence="2 3" key="1">
    <citation type="submission" date="2018-06" db="EMBL/GenBank/DDBJ databases">
        <authorList>
            <consortium name="Pathogen Informatics"/>
            <person name="Doyle S."/>
        </authorList>
    </citation>
    <scope>NUCLEOTIDE SEQUENCE [LARGE SCALE GENOMIC DNA]</scope>
    <source>
        <strain evidence="2 3">NCTC13645</strain>
    </source>
</reference>
<sequence>MLQKKPPGKTGGFFVCSYIHKLTNFCGEIMTLLIFYLVYALYYCINVKKEIFLIVNFVTNESNYIE</sequence>
<dbReference type="Proteomes" id="UP000254621">
    <property type="component" value="Unassembled WGS sequence"/>
</dbReference>
<keyword evidence="1" id="KW-0472">Membrane</keyword>
<name>A0A380NZL4_WEIVI</name>
<proteinExistence type="predicted"/>
<evidence type="ECO:0000313" key="3">
    <source>
        <dbReference type="Proteomes" id="UP000254621"/>
    </source>
</evidence>
<gene>
    <name evidence="2" type="ORF">NCTC13645_00619</name>
</gene>
<dbReference type="EMBL" id="UHIV01000001">
    <property type="protein sequence ID" value="SUP52720.1"/>
    <property type="molecule type" value="Genomic_DNA"/>
</dbReference>
<dbReference type="AlphaFoldDB" id="A0A380NZL4"/>
<evidence type="ECO:0000313" key="2">
    <source>
        <dbReference type="EMBL" id="SUP52720.1"/>
    </source>
</evidence>
<organism evidence="2 3">
    <name type="scientific">Weissella viridescens</name>
    <name type="common">Lactobacillus viridescens</name>
    <dbReference type="NCBI Taxonomy" id="1629"/>
    <lineage>
        <taxon>Bacteria</taxon>
        <taxon>Bacillati</taxon>
        <taxon>Bacillota</taxon>
        <taxon>Bacilli</taxon>
        <taxon>Lactobacillales</taxon>
        <taxon>Lactobacillaceae</taxon>
        <taxon>Weissella</taxon>
    </lineage>
</organism>
<accession>A0A380NZL4</accession>
<protein>
    <submittedName>
        <fullName evidence="2">Uncharacterized protein</fullName>
    </submittedName>
</protein>